<sequence length="179" mass="20130">MSKATVYTIGHSTREFAEVLACLRRNSVDTLVDVRSFPSSRKHPQWNQDAIIAALPEDLQYRWIRNLGGRRHTPAGVASPNGGWRVKAFSDYADYMRTPKFQDGLTELMDLTQERTPAIMCSEAVPWRCHRRLITDALLVRGYDVRHIMSGRSTKPASLTPFAAVDGTELTYPPGGDHD</sequence>
<dbReference type="InterPro" id="IPR007438">
    <property type="entry name" value="DUF488"/>
</dbReference>
<name>A0ABV6PA45_9MICC</name>
<dbReference type="Pfam" id="PF04343">
    <property type="entry name" value="DUF488"/>
    <property type="match status" value="1"/>
</dbReference>
<protein>
    <submittedName>
        <fullName evidence="1">DUF488 family protein</fullName>
    </submittedName>
</protein>
<dbReference type="Proteomes" id="UP001589862">
    <property type="component" value="Unassembled WGS sequence"/>
</dbReference>
<dbReference type="PANTHER" id="PTHR39337">
    <property type="entry name" value="BLR5642 PROTEIN"/>
    <property type="match status" value="1"/>
</dbReference>
<dbReference type="EMBL" id="JBHLUB010000024">
    <property type="protein sequence ID" value="MFC0581718.1"/>
    <property type="molecule type" value="Genomic_DNA"/>
</dbReference>
<evidence type="ECO:0000313" key="2">
    <source>
        <dbReference type="Proteomes" id="UP001589862"/>
    </source>
</evidence>
<organism evidence="1 2">
    <name type="scientific">Micrococcoides hystricis</name>
    <dbReference type="NCBI Taxonomy" id="1572761"/>
    <lineage>
        <taxon>Bacteria</taxon>
        <taxon>Bacillati</taxon>
        <taxon>Actinomycetota</taxon>
        <taxon>Actinomycetes</taxon>
        <taxon>Micrococcales</taxon>
        <taxon>Micrococcaceae</taxon>
        <taxon>Micrococcoides</taxon>
    </lineage>
</organism>
<reference evidence="1 2" key="1">
    <citation type="submission" date="2024-09" db="EMBL/GenBank/DDBJ databases">
        <authorList>
            <person name="Sun Q."/>
            <person name="Mori K."/>
        </authorList>
    </citation>
    <scope>NUCLEOTIDE SEQUENCE [LARGE SCALE GENOMIC DNA]</scope>
    <source>
        <strain evidence="1 2">NCAIM B.02604</strain>
    </source>
</reference>
<comment type="caution">
    <text evidence="1">The sequence shown here is derived from an EMBL/GenBank/DDBJ whole genome shotgun (WGS) entry which is preliminary data.</text>
</comment>
<proteinExistence type="predicted"/>
<dbReference type="InterPro" id="IPR014519">
    <property type="entry name" value="UCP024492"/>
</dbReference>
<gene>
    <name evidence="1" type="ORF">ACFFFR_04875</name>
</gene>
<evidence type="ECO:0000313" key="1">
    <source>
        <dbReference type="EMBL" id="MFC0581718.1"/>
    </source>
</evidence>
<keyword evidence="2" id="KW-1185">Reference proteome</keyword>
<dbReference type="PIRSF" id="PIRSF024492">
    <property type="entry name" value="UCP024492"/>
    <property type="match status" value="1"/>
</dbReference>
<dbReference type="PANTHER" id="PTHR39337:SF1">
    <property type="entry name" value="BLR5642 PROTEIN"/>
    <property type="match status" value="1"/>
</dbReference>
<dbReference type="RefSeq" id="WP_377458406.1">
    <property type="nucleotide sequence ID" value="NZ_JBHLUB010000024.1"/>
</dbReference>
<accession>A0ABV6PA45</accession>